<gene>
    <name evidence="1" type="ORF">SLNSH_06970</name>
</gene>
<evidence type="ECO:0000313" key="1">
    <source>
        <dbReference type="EMBL" id="PSC05714.1"/>
    </source>
</evidence>
<dbReference type="Proteomes" id="UP000239772">
    <property type="component" value="Unassembled WGS sequence"/>
</dbReference>
<evidence type="ECO:0000313" key="2">
    <source>
        <dbReference type="Proteomes" id="UP000239772"/>
    </source>
</evidence>
<evidence type="ECO:0008006" key="3">
    <source>
        <dbReference type="Google" id="ProtNLM"/>
    </source>
</evidence>
<name>A0A2T1HVN0_9HYPH</name>
<protein>
    <recommendedName>
        <fullName evidence="3">SPOR domain-containing protein</fullName>
    </recommendedName>
</protein>
<comment type="caution">
    <text evidence="1">The sequence shown here is derived from an EMBL/GenBank/DDBJ whole genome shotgun (WGS) entry which is preliminary data.</text>
</comment>
<organism evidence="1 2">
    <name type="scientific">Alsobacter soli</name>
    <dbReference type="NCBI Taxonomy" id="2109933"/>
    <lineage>
        <taxon>Bacteria</taxon>
        <taxon>Pseudomonadati</taxon>
        <taxon>Pseudomonadota</taxon>
        <taxon>Alphaproteobacteria</taxon>
        <taxon>Hyphomicrobiales</taxon>
        <taxon>Alsobacteraceae</taxon>
        <taxon>Alsobacter</taxon>
    </lineage>
</organism>
<proteinExistence type="predicted"/>
<sequence length="146" mass="15394">MAGWWAVFAVALALTGPSVLPLRSSLRPTLAKLGASLEKDVLTTGSLPPQSAKPEPALVQPQSFAVLLGEASSPDTLWGWWKILQLRHKDSVGALAASVLQAPDAPSRHRLTLGPFQNAAQAADFCGKWRAAGTTCSLARSDGVRL</sequence>
<reference evidence="2" key="1">
    <citation type="submission" date="2018-03" db="EMBL/GenBank/DDBJ databases">
        <authorList>
            <person name="Sun L."/>
            <person name="Liu H."/>
            <person name="Chen W."/>
            <person name="Huang K."/>
            <person name="Liu W."/>
            <person name="Gao X."/>
        </authorList>
    </citation>
    <scope>NUCLEOTIDE SEQUENCE [LARGE SCALE GENOMIC DNA]</scope>
    <source>
        <strain evidence="2">SH9</strain>
    </source>
</reference>
<accession>A0A2T1HVN0</accession>
<dbReference type="AlphaFoldDB" id="A0A2T1HVN0"/>
<dbReference type="EMBL" id="PVZS01000006">
    <property type="protein sequence ID" value="PSC05714.1"/>
    <property type="molecule type" value="Genomic_DNA"/>
</dbReference>
<keyword evidence="2" id="KW-1185">Reference proteome</keyword>